<evidence type="ECO:0000313" key="3">
    <source>
        <dbReference type="Proteomes" id="UP000176322"/>
    </source>
</evidence>
<comment type="caution">
    <text evidence="2">The sequence shown here is derived from an EMBL/GenBank/DDBJ whole genome shotgun (WGS) entry which is preliminary data.</text>
</comment>
<reference evidence="2 3" key="1">
    <citation type="journal article" date="2016" name="Nat. Commun.">
        <title>Thousands of microbial genomes shed light on interconnected biogeochemical processes in an aquifer system.</title>
        <authorList>
            <person name="Anantharaman K."/>
            <person name="Brown C.T."/>
            <person name="Hug L.A."/>
            <person name="Sharon I."/>
            <person name="Castelle C.J."/>
            <person name="Probst A.J."/>
            <person name="Thomas B.C."/>
            <person name="Singh A."/>
            <person name="Wilkins M.J."/>
            <person name="Karaoz U."/>
            <person name="Brodie E.L."/>
            <person name="Williams K.H."/>
            <person name="Hubbard S.S."/>
            <person name="Banfield J.F."/>
        </authorList>
    </citation>
    <scope>NUCLEOTIDE SEQUENCE [LARGE SCALE GENOMIC DNA]</scope>
</reference>
<accession>A0A1F6BY46</accession>
<gene>
    <name evidence="2" type="ORF">A2837_01295</name>
</gene>
<keyword evidence="1" id="KW-1133">Transmembrane helix</keyword>
<proteinExistence type="predicted"/>
<dbReference type="AlphaFoldDB" id="A0A1F6BY46"/>
<keyword evidence="1" id="KW-0472">Membrane</keyword>
<sequence>MANGQWYGADINTDTARCLSYVADLKEEEMEQRPQSSPWYWVTIGIICVLAAFSANPIEIFSKLASIF</sequence>
<dbReference type="STRING" id="1798475.A2837_01295"/>
<keyword evidence="1" id="KW-0812">Transmembrane</keyword>
<evidence type="ECO:0000313" key="2">
    <source>
        <dbReference type="EMBL" id="OGG41831.1"/>
    </source>
</evidence>
<feature type="transmembrane region" description="Helical" evidence="1">
    <location>
        <begin position="39"/>
        <end position="58"/>
    </location>
</feature>
<protein>
    <submittedName>
        <fullName evidence="2">Uncharacterized protein</fullName>
    </submittedName>
</protein>
<dbReference type="EMBL" id="MFKO01000002">
    <property type="protein sequence ID" value="OGG41831.1"/>
    <property type="molecule type" value="Genomic_DNA"/>
</dbReference>
<evidence type="ECO:0000256" key="1">
    <source>
        <dbReference type="SAM" id="Phobius"/>
    </source>
</evidence>
<organism evidence="2 3">
    <name type="scientific">Candidatus Kaiserbacteria bacterium RIFCSPHIGHO2_01_FULL_46_22</name>
    <dbReference type="NCBI Taxonomy" id="1798475"/>
    <lineage>
        <taxon>Bacteria</taxon>
        <taxon>Candidatus Kaiseribacteriota</taxon>
    </lineage>
</organism>
<dbReference type="Proteomes" id="UP000176322">
    <property type="component" value="Unassembled WGS sequence"/>
</dbReference>
<name>A0A1F6BY46_9BACT</name>